<dbReference type="InterPro" id="IPR001650">
    <property type="entry name" value="Helicase_C-like"/>
</dbReference>
<evidence type="ECO:0000259" key="7">
    <source>
        <dbReference type="PROSITE" id="PS51192"/>
    </source>
</evidence>
<feature type="compositionally biased region" description="Basic and acidic residues" evidence="6">
    <location>
        <begin position="555"/>
        <end position="574"/>
    </location>
</feature>
<dbReference type="SMART" id="SM00490">
    <property type="entry name" value="HELICc"/>
    <property type="match status" value="1"/>
</dbReference>
<keyword evidence="10" id="KW-1185">Reference proteome</keyword>
<feature type="domain" description="Helicase ATP-binding" evidence="7">
    <location>
        <begin position="1"/>
        <end position="165"/>
    </location>
</feature>
<dbReference type="InterPro" id="IPR049730">
    <property type="entry name" value="SNF2/RAD54-like_C"/>
</dbReference>
<dbReference type="AlphaFoldDB" id="A0A0C9SKP2"/>
<dbReference type="CDD" id="cd18793">
    <property type="entry name" value="SF2_C_SNF"/>
    <property type="match status" value="1"/>
</dbReference>
<dbReference type="GO" id="GO:0005524">
    <property type="term" value="F:ATP binding"/>
    <property type="evidence" value="ECO:0007669"/>
    <property type="project" value="InterPro"/>
</dbReference>
<feature type="region of interest" description="Disordered" evidence="6">
    <location>
        <begin position="550"/>
        <end position="574"/>
    </location>
</feature>
<feature type="region of interest" description="Disordered" evidence="6">
    <location>
        <begin position="627"/>
        <end position="686"/>
    </location>
</feature>
<dbReference type="HOGENOM" id="CLU_000315_4_3_1"/>
<evidence type="ECO:0000256" key="6">
    <source>
        <dbReference type="SAM" id="MobiDB-lite"/>
    </source>
</evidence>
<dbReference type="InterPro" id="IPR014001">
    <property type="entry name" value="Helicase_ATP-bd"/>
</dbReference>
<dbReference type="InterPro" id="IPR038718">
    <property type="entry name" value="SNF2-like_sf"/>
</dbReference>
<dbReference type="PANTHER" id="PTHR45629">
    <property type="entry name" value="SNF2/RAD54 FAMILY MEMBER"/>
    <property type="match status" value="1"/>
</dbReference>
<dbReference type="OrthoDB" id="413460at2759"/>
<evidence type="ECO:0000313" key="10">
    <source>
        <dbReference type="Proteomes" id="UP000053263"/>
    </source>
</evidence>
<reference evidence="9 10" key="1">
    <citation type="submission" date="2014-06" db="EMBL/GenBank/DDBJ databases">
        <title>Evolutionary Origins and Diversification of the Mycorrhizal Mutualists.</title>
        <authorList>
            <consortium name="DOE Joint Genome Institute"/>
            <consortium name="Mycorrhizal Genomics Consortium"/>
            <person name="Kohler A."/>
            <person name="Kuo A."/>
            <person name="Nagy L.G."/>
            <person name="Floudas D."/>
            <person name="Copeland A."/>
            <person name="Barry K.W."/>
            <person name="Cichocki N."/>
            <person name="Veneault-Fourrey C."/>
            <person name="LaButti K."/>
            <person name="Lindquist E.A."/>
            <person name="Lipzen A."/>
            <person name="Lundell T."/>
            <person name="Morin E."/>
            <person name="Murat C."/>
            <person name="Riley R."/>
            <person name="Ohm R."/>
            <person name="Sun H."/>
            <person name="Tunlid A."/>
            <person name="Henrissat B."/>
            <person name="Grigoriev I.V."/>
            <person name="Hibbett D.S."/>
            <person name="Martin F."/>
        </authorList>
    </citation>
    <scope>NUCLEOTIDE SEQUENCE [LARGE SCALE GENOMIC DNA]</scope>
    <source>
        <strain evidence="9 10">FD-325 SS-3</strain>
    </source>
</reference>
<evidence type="ECO:0008006" key="11">
    <source>
        <dbReference type="Google" id="ProtNLM"/>
    </source>
</evidence>
<evidence type="ECO:0000256" key="2">
    <source>
        <dbReference type="ARBA" id="ARBA00022741"/>
    </source>
</evidence>
<dbReference type="Pfam" id="PF00176">
    <property type="entry name" value="SNF2-rel_dom"/>
    <property type="match status" value="1"/>
</dbReference>
<proteinExistence type="predicted"/>
<dbReference type="SUPFAM" id="SSF52540">
    <property type="entry name" value="P-loop containing nucleoside triphosphate hydrolases"/>
    <property type="match status" value="2"/>
</dbReference>
<dbReference type="PROSITE" id="PS51192">
    <property type="entry name" value="HELICASE_ATP_BIND_1"/>
    <property type="match status" value="1"/>
</dbReference>
<accession>A0A0C9SKP2</accession>
<feature type="compositionally biased region" description="Basic residues" evidence="6">
    <location>
        <begin position="639"/>
        <end position="648"/>
    </location>
</feature>
<dbReference type="Pfam" id="PF00271">
    <property type="entry name" value="Helicase_C"/>
    <property type="match status" value="1"/>
</dbReference>
<dbReference type="PROSITE" id="PS00690">
    <property type="entry name" value="DEAH_ATP_HELICASE"/>
    <property type="match status" value="1"/>
</dbReference>
<evidence type="ECO:0000256" key="3">
    <source>
        <dbReference type="ARBA" id="ARBA00022801"/>
    </source>
</evidence>
<dbReference type="EMBL" id="KN832572">
    <property type="protein sequence ID" value="KII84081.1"/>
    <property type="molecule type" value="Genomic_DNA"/>
</dbReference>
<dbReference type="InterPro" id="IPR050496">
    <property type="entry name" value="SNF2_RAD54_helicase_repair"/>
</dbReference>
<keyword evidence="4" id="KW-0067">ATP-binding</keyword>
<dbReference type="InterPro" id="IPR027417">
    <property type="entry name" value="P-loop_NTPase"/>
</dbReference>
<protein>
    <recommendedName>
        <fullName evidence="11">P-loop containing nucleoside triphosphate hydrolase protein</fullName>
    </recommendedName>
</protein>
<dbReference type="GO" id="GO:0016787">
    <property type="term" value="F:hydrolase activity"/>
    <property type="evidence" value="ECO:0007669"/>
    <property type="project" value="UniProtKB-KW"/>
</dbReference>
<feature type="domain" description="Helicase C-terminal" evidence="8">
    <location>
        <begin position="346"/>
        <end position="501"/>
    </location>
</feature>
<gene>
    <name evidence="9" type="ORF">PLICRDRAFT_671779</name>
</gene>
<feature type="compositionally biased region" description="Basic and acidic residues" evidence="6">
    <location>
        <begin position="627"/>
        <end position="638"/>
    </location>
</feature>
<keyword evidence="3" id="KW-0378">Hydrolase</keyword>
<dbReference type="InterPro" id="IPR002464">
    <property type="entry name" value="DNA/RNA_helicase_DEAH_CS"/>
</dbReference>
<dbReference type="Gene3D" id="3.40.50.10810">
    <property type="entry name" value="Tandem AAA-ATPase domain"/>
    <property type="match status" value="1"/>
</dbReference>
<evidence type="ECO:0000256" key="5">
    <source>
        <dbReference type="ARBA" id="ARBA00023242"/>
    </source>
</evidence>
<dbReference type="SMART" id="SM00487">
    <property type="entry name" value="DEXDc"/>
    <property type="match status" value="1"/>
</dbReference>
<dbReference type="PROSITE" id="PS51194">
    <property type="entry name" value="HELICASE_CTER"/>
    <property type="match status" value="1"/>
</dbReference>
<dbReference type="FunFam" id="3.40.50.10810:FF:000019">
    <property type="entry name" value="DNA excision repair protein ERCC-6-like 2 isoform X1"/>
    <property type="match status" value="1"/>
</dbReference>
<dbReference type="PANTHER" id="PTHR45629:SF7">
    <property type="entry name" value="DNA EXCISION REPAIR PROTEIN ERCC-6-RELATED"/>
    <property type="match status" value="1"/>
</dbReference>
<dbReference type="Gene3D" id="3.40.50.300">
    <property type="entry name" value="P-loop containing nucleotide triphosphate hydrolases"/>
    <property type="match status" value="1"/>
</dbReference>
<dbReference type="Proteomes" id="UP000053263">
    <property type="component" value="Unassembled WGS sequence"/>
</dbReference>
<sequence>MQKHCDRRDLHRRHDHVSKLQDRADWKKRRILPPANATWPTCLIIAPSTVVLNWEREFETWGYFDVGIYTGPHSKRDPVINDFKLGRLDVVVTSLDIARRDIDVLEDLPWSCIFVDEVHNVKNPRSQSALAFNRFDCQHRFGLTGTTIQNNYMEMWTILDWTNPGRLGSQKHWKGYVVKPLTIGHSANATDEEKAKAHDVARILVEKLLPNFFLRRTKDIIKHQLPTKTDQVVFCPLSEIQIAVYKRILLMDAVQNMLHSRDPCFCGSRRLRKDCCGPVEKGDVLKYMSLLIKVSNHLALILPAPNDSEEQTRRNRMITDFAFPNNTAPKHGTAMLGPQYCGKWKALESLLSGWRKDRSNKVLIFTKSVKLLDMLEYHLSTHSYGFVKLDGGTKQEDRMPMIDKFHQDPEIFIFLISTLAGGTGLNLTGANKVVIFDPNWNPAHDLQAMDRAYRFGQKRDVLVFRLLGAGSIEELIYARQLYKQQQMAIGYEASVQTRYFQGVQGDASRQGELFGIHNIFKFHEDELATKMAIEKANLVELDWALANMGTKSKKKSGDGKERLGREADAKASKEDGELRGLGALLFDDDPLELPEEDEIKKSLDAIGVKYSHRNDAILLPSRIEQERAREASISESKRQDKKRRKKARTSAAKKPSKSPEPEWPPKRRHHKPPPSPNSRLKARQRALVEMGFINSPLQYPEFAQDFGHKTRDEQDKILAELDAHAKDSEKW</sequence>
<evidence type="ECO:0000259" key="8">
    <source>
        <dbReference type="PROSITE" id="PS51194"/>
    </source>
</evidence>
<keyword evidence="2" id="KW-0547">Nucleotide-binding</keyword>
<evidence type="ECO:0000256" key="4">
    <source>
        <dbReference type="ARBA" id="ARBA00022840"/>
    </source>
</evidence>
<organism evidence="9 10">
    <name type="scientific">Plicaturopsis crispa FD-325 SS-3</name>
    <dbReference type="NCBI Taxonomy" id="944288"/>
    <lineage>
        <taxon>Eukaryota</taxon>
        <taxon>Fungi</taxon>
        <taxon>Dikarya</taxon>
        <taxon>Basidiomycota</taxon>
        <taxon>Agaricomycotina</taxon>
        <taxon>Agaricomycetes</taxon>
        <taxon>Agaricomycetidae</taxon>
        <taxon>Amylocorticiales</taxon>
        <taxon>Amylocorticiaceae</taxon>
        <taxon>Plicatura</taxon>
        <taxon>Plicaturopsis crispa</taxon>
    </lineage>
</organism>
<dbReference type="GO" id="GO:0005634">
    <property type="term" value="C:nucleus"/>
    <property type="evidence" value="ECO:0007669"/>
    <property type="project" value="UniProtKB-SubCell"/>
</dbReference>
<dbReference type="InterPro" id="IPR000330">
    <property type="entry name" value="SNF2_N"/>
</dbReference>
<name>A0A0C9SKP2_PLICR</name>
<keyword evidence="5" id="KW-0539">Nucleus</keyword>
<evidence type="ECO:0000256" key="1">
    <source>
        <dbReference type="ARBA" id="ARBA00004123"/>
    </source>
</evidence>
<evidence type="ECO:0000313" key="9">
    <source>
        <dbReference type="EMBL" id="KII84081.1"/>
    </source>
</evidence>
<comment type="subcellular location">
    <subcellularLocation>
        <location evidence="1">Nucleus</location>
    </subcellularLocation>
</comment>